<evidence type="ECO:0000313" key="3">
    <source>
        <dbReference type="Proteomes" id="UP000094056"/>
    </source>
</evidence>
<dbReference type="AlphaFoldDB" id="A0A1E3X8Y8"/>
<dbReference type="SMART" id="SM00834">
    <property type="entry name" value="CxxC_CXXC_SSSS"/>
    <property type="match status" value="1"/>
</dbReference>
<dbReference type="NCBIfam" id="TIGR02605">
    <property type="entry name" value="CxxC_CxxC_SSSS"/>
    <property type="match status" value="1"/>
</dbReference>
<dbReference type="EMBL" id="MAYW01000119">
    <property type="protein sequence ID" value="ODS31424.1"/>
    <property type="molecule type" value="Genomic_DNA"/>
</dbReference>
<organism evidence="2 3">
    <name type="scientific">Candidatus Scalindua rubra</name>
    <dbReference type="NCBI Taxonomy" id="1872076"/>
    <lineage>
        <taxon>Bacteria</taxon>
        <taxon>Pseudomonadati</taxon>
        <taxon>Planctomycetota</taxon>
        <taxon>Candidatus Brocadiia</taxon>
        <taxon>Candidatus Brocadiales</taxon>
        <taxon>Candidatus Scalinduaceae</taxon>
        <taxon>Candidatus Scalindua</taxon>
    </lineage>
</organism>
<feature type="domain" description="Putative regulatory protein FmdB zinc ribbon" evidence="1">
    <location>
        <begin position="1"/>
        <end position="40"/>
    </location>
</feature>
<evidence type="ECO:0000259" key="1">
    <source>
        <dbReference type="SMART" id="SM00834"/>
    </source>
</evidence>
<accession>A0A1E3X8Y8</accession>
<protein>
    <submittedName>
        <fullName evidence="2">Zinc ribbon domain protein</fullName>
    </submittedName>
</protein>
<dbReference type="Pfam" id="PF09723">
    <property type="entry name" value="Zn_ribbon_8"/>
    <property type="match status" value="1"/>
</dbReference>
<evidence type="ECO:0000313" key="2">
    <source>
        <dbReference type="EMBL" id="ODS31424.1"/>
    </source>
</evidence>
<sequence length="76" mass="8203">MPLYEYKCEKCDKSFEILQRNDEKVVCPGCGETSLEKLFSVFSKGASSELPSCEGSVPSCAPSRCGAGTCGMDMSY</sequence>
<comment type="caution">
    <text evidence="2">The sequence shown here is derived from an EMBL/GenBank/DDBJ whole genome shotgun (WGS) entry which is preliminary data.</text>
</comment>
<dbReference type="Proteomes" id="UP000094056">
    <property type="component" value="Unassembled WGS sequence"/>
</dbReference>
<dbReference type="InterPro" id="IPR013429">
    <property type="entry name" value="Regulatory_FmdB_Zinc_ribbon"/>
</dbReference>
<name>A0A1E3X8Y8_9BACT</name>
<proteinExistence type="predicted"/>
<reference evidence="2 3" key="1">
    <citation type="submission" date="2016-07" db="EMBL/GenBank/DDBJ databases">
        <title>Draft genome of Scalindua rubra, obtained from a brine-seawater interface in the Red Sea, sheds light on salt adaptation in anammox bacteria.</title>
        <authorList>
            <person name="Speth D.R."/>
            <person name="Lagkouvardos I."/>
            <person name="Wang Y."/>
            <person name="Qian P.-Y."/>
            <person name="Dutilh B.E."/>
            <person name="Jetten M.S."/>
        </authorList>
    </citation>
    <scope>NUCLEOTIDE SEQUENCE [LARGE SCALE GENOMIC DNA]</scope>
    <source>
        <strain evidence="2">BSI-1</strain>
    </source>
</reference>
<gene>
    <name evidence="2" type="ORF">SCARUB_03470</name>
</gene>
<dbReference type="Gene3D" id="2.20.28.30">
    <property type="entry name" value="RNA polymerase ii, chain L"/>
    <property type="match status" value="1"/>
</dbReference>